<feature type="modified residue" description="4-aspartylphosphate" evidence="7">
    <location>
        <position position="52"/>
    </location>
</feature>
<dbReference type="GO" id="GO:0000160">
    <property type="term" value="P:phosphorelay signal transduction system"/>
    <property type="evidence" value="ECO:0007669"/>
    <property type="project" value="UniProtKB-KW"/>
</dbReference>
<dbReference type="FunFam" id="3.40.50.2300:FF:000018">
    <property type="entry name" value="DNA-binding transcriptional regulator NtrC"/>
    <property type="match status" value="1"/>
</dbReference>
<feature type="domain" description="Response regulatory" evidence="9">
    <location>
        <begin position="3"/>
        <end position="118"/>
    </location>
</feature>
<feature type="domain" description="Sigma-54 factor interaction" evidence="8">
    <location>
        <begin position="132"/>
        <end position="325"/>
    </location>
</feature>
<dbReference type="PROSITE" id="PS50110">
    <property type="entry name" value="RESPONSE_REGULATORY"/>
    <property type="match status" value="1"/>
</dbReference>
<proteinExistence type="predicted"/>
<evidence type="ECO:0000256" key="4">
    <source>
        <dbReference type="ARBA" id="ARBA00023012"/>
    </source>
</evidence>
<evidence type="ECO:0000256" key="7">
    <source>
        <dbReference type="PROSITE-ProRule" id="PRU00169"/>
    </source>
</evidence>
<dbReference type="SUPFAM" id="SSF52540">
    <property type="entry name" value="P-loop containing nucleoside triphosphate hydrolases"/>
    <property type="match status" value="1"/>
</dbReference>
<organism evidence="10">
    <name type="scientific">Candidatus Nitricoxidivorans perseverans</name>
    <dbReference type="NCBI Taxonomy" id="2975601"/>
    <lineage>
        <taxon>Bacteria</taxon>
        <taxon>Pseudomonadati</taxon>
        <taxon>Pseudomonadota</taxon>
        <taxon>Betaproteobacteria</taxon>
        <taxon>Nitrosomonadales</taxon>
        <taxon>Sterolibacteriaceae</taxon>
        <taxon>Candidatus Nitricoxidivorans</taxon>
    </lineage>
</organism>
<dbReference type="PANTHER" id="PTHR32071:SF17">
    <property type="entry name" value="TRANSCRIPTIONAL REGULATOR (NTRC FAMILY)"/>
    <property type="match status" value="1"/>
</dbReference>
<dbReference type="InterPro" id="IPR009057">
    <property type="entry name" value="Homeodomain-like_sf"/>
</dbReference>
<dbReference type="PROSITE" id="PS50045">
    <property type="entry name" value="SIGMA54_INTERACT_4"/>
    <property type="match status" value="1"/>
</dbReference>
<name>A0AA49FIS8_9PROT</name>
<dbReference type="InterPro" id="IPR027417">
    <property type="entry name" value="P-loop_NTPase"/>
</dbReference>
<dbReference type="SUPFAM" id="SSF46689">
    <property type="entry name" value="Homeodomain-like"/>
    <property type="match status" value="1"/>
</dbReference>
<dbReference type="SUPFAM" id="SSF52172">
    <property type="entry name" value="CheY-like"/>
    <property type="match status" value="1"/>
</dbReference>
<dbReference type="InterPro" id="IPR001789">
    <property type="entry name" value="Sig_transdc_resp-reg_receiver"/>
</dbReference>
<reference evidence="10" key="1">
    <citation type="journal article" date="2023" name="Nat. Microbiol.">
        <title>Enrichment and characterization of a nitric oxide-reducing microbial community in a continuous bioreactor.</title>
        <authorList>
            <person name="Garrido-Amador P."/>
            <person name="Stortenbeker N."/>
            <person name="Wessels H.J.C.T."/>
            <person name="Speth D.R."/>
            <person name="Garcia-Heredia I."/>
            <person name="Kartal B."/>
        </authorList>
    </citation>
    <scope>NUCLEOTIDE SEQUENCE</scope>
    <source>
        <strain evidence="10">MAG1</strain>
    </source>
</reference>
<dbReference type="Pfam" id="PF00072">
    <property type="entry name" value="Response_reg"/>
    <property type="match status" value="1"/>
</dbReference>
<sequence length="416" mass="45221">MAQILVVDDEIGIRELLSEILRDEGHDVKLAENAAAARAAREAARPDLVLLDIWMPDTDGITLLKEWGAHGLLTMPVVMMSGHGTIDTAVEATRIGAADFLEKPIGMQKLMAAIDRALERAPRPGGGLSLAAFPRSAPLKDLRKRLEQMAAKSRTLLLRAGPASVAELAARTLHAPGKAWIDLGHQAEPLSLESLADAGGGLLWCEELAQLSRMQQKSLLFALDRLEKYNLRLVAATGHDAAFLVRNGWDEGVARRLFEIWLGLPALSELRDEIPDIAAHLLAQMAETGAAPPCRFSTAALNALRQHGWGGGYGELRGAVKSLALAALDDEIGAEDVGRLLFPDGEAETGLPGLPPEVMAMPLREAREIFERIYFEHHLRQEGGNMTRLAEKSGLERTHLYRKLKDLGLRGGKSEE</sequence>
<dbReference type="GO" id="GO:0005524">
    <property type="term" value="F:ATP binding"/>
    <property type="evidence" value="ECO:0007669"/>
    <property type="project" value="UniProtKB-KW"/>
</dbReference>
<dbReference type="Proteomes" id="UP001234916">
    <property type="component" value="Chromosome"/>
</dbReference>
<dbReference type="InterPro" id="IPR002078">
    <property type="entry name" value="Sigma_54_int"/>
</dbReference>
<evidence type="ECO:0000313" key="10">
    <source>
        <dbReference type="EMBL" id="WIM04717.1"/>
    </source>
</evidence>
<dbReference type="Pfam" id="PF02954">
    <property type="entry name" value="HTH_8"/>
    <property type="match status" value="1"/>
</dbReference>
<dbReference type="Pfam" id="PF25601">
    <property type="entry name" value="AAA_lid_14"/>
    <property type="match status" value="1"/>
</dbReference>
<dbReference type="AlphaFoldDB" id="A0AA49FIS8"/>
<dbReference type="Gene3D" id="3.40.50.300">
    <property type="entry name" value="P-loop containing nucleotide triphosphate hydrolases"/>
    <property type="match status" value="1"/>
</dbReference>
<dbReference type="InterPro" id="IPR058031">
    <property type="entry name" value="AAA_lid_NorR"/>
</dbReference>
<dbReference type="Pfam" id="PF14532">
    <property type="entry name" value="Sigma54_activ_2"/>
    <property type="match status" value="1"/>
</dbReference>
<evidence type="ECO:0000256" key="3">
    <source>
        <dbReference type="ARBA" id="ARBA00022840"/>
    </source>
</evidence>
<evidence type="ECO:0000259" key="9">
    <source>
        <dbReference type="PROSITE" id="PS50110"/>
    </source>
</evidence>
<evidence type="ECO:0000256" key="5">
    <source>
        <dbReference type="ARBA" id="ARBA00023015"/>
    </source>
</evidence>
<evidence type="ECO:0000256" key="1">
    <source>
        <dbReference type="ARBA" id="ARBA00022553"/>
    </source>
</evidence>
<gene>
    <name evidence="10" type="ORF">OHM77_08385</name>
</gene>
<protein>
    <submittedName>
        <fullName evidence="10">Response regulator</fullName>
    </submittedName>
</protein>
<dbReference type="InterPro" id="IPR011006">
    <property type="entry name" value="CheY-like_superfamily"/>
</dbReference>
<accession>A0AA49FIS8</accession>
<keyword evidence="5" id="KW-0805">Transcription regulation</keyword>
<evidence type="ECO:0000256" key="6">
    <source>
        <dbReference type="ARBA" id="ARBA00023163"/>
    </source>
</evidence>
<dbReference type="InterPro" id="IPR002197">
    <property type="entry name" value="HTH_Fis"/>
</dbReference>
<keyword evidence="3" id="KW-0067">ATP-binding</keyword>
<keyword evidence="2" id="KW-0547">Nucleotide-binding</keyword>
<dbReference type="GO" id="GO:0043565">
    <property type="term" value="F:sequence-specific DNA binding"/>
    <property type="evidence" value="ECO:0007669"/>
    <property type="project" value="InterPro"/>
</dbReference>
<evidence type="ECO:0000259" key="8">
    <source>
        <dbReference type="PROSITE" id="PS50045"/>
    </source>
</evidence>
<keyword evidence="4" id="KW-0902">Two-component regulatory system</keyword>
<keyword evidence="1 7" id="KW-0597">Phosphoprotein</keyword>
<evidence type="ECO:0000256" key="2">
    <source>
        <dbReference type="ARBA" id="ARBA00022741"/>
    </source>
</evidence>
<dbReference type="SMART" id="SM00448">
    <property type="entry name" value="REC"/>
    <property type="match status" value="1"/>
</dbReference>
<dbReference type="KEGG" id="npv:OHM77_08385"/>
<dbReference type="EMBL" id="CP107246">
    <property type="protein sequence ID" value="WIM04717.1"/>
    <property type="molecule type" value="Genomic_DNA"/>
</dbReference>
<dbReference type="GO" id="GO:0006355">
    <property type="term" value="P:regulation of DNA-templated transcription"/>
    <property type="evidence" value="ECO:0007669"/>
    <property type="project" value="InterPro"/>
</dbReference>
<dbReference type="PANTHER" id="PTHR32071">
    <property type="entry name" value="TRANSCRIPTIONAL REGULATORY PROTEIN"/>
    <property type="match status" value="1"/>
</dbReference>
<dbReference type="Gene3D" id="1.10.8.60">
    <property type="match status" value="1"/>
</dbReference>
<dbReference type="Gene3D" id="1.10.10.60">
    <property type="entry name" value="Homeodomain-like"/>
    <property type="match status" value="1"/>
</dbReference>
<keyword evidence="6" id="KW-0804">Transcription</keyword>
<dbReference type="Gene3D" id="3.40.50.2300">
    <property type="match status" value="1"/>
</dbReference>